<organism evidence="1 2">
    <name type="scientific">Actinoplanes missouriensis (strain ATCC 14538 / DSM 43046 / CBS 188.64 / JCM 3121 / NBRC 102363 / NCIMB 12654 / NRRL B-3342 / UNCC 431)</name>
    <dbReference type="NCBI Taxonomy" id="512565"/>
    <lineage>
        <taxon>Bacteria</taxon>
        <taxon>Bacillati</taxon>
        <taxon>Actinomycetota</taxon>
        <taxon>Actinomycetes</taxon>
        <taxon>Micromonosporales</taxon>
        <taxon>Micromonosporaceae</taxon>
        <taxon>Actinoplanes</taxon>
    </lineage>
</organism>
<protein>
    <submittedName>
        <fullName evidence="1">Uncharacterized protein</fullName>
    </submittedName>
</protein>
<dbReference type="PATRIC" id="fig|512565.3.peg.1988"/>
<dbReference type="AlphaFoldDB" id="I0H2G4"/>
<evidence type="ECO:0000313" key="1">
    <source>
        <dbReference type="EMBL" id="BAL87201.1"/>
    </source>
</evidence>
<dbReference type="OrthoDB" id="9956345at2"/>
<keyword evidence="2" id="KW-1185">Reference proteome</keyword>
<reference evidence="1 2" key="1">
    <citation type="submission" date="2012-02" db="EMBL/GenBank/DDBJ databases">
        <title>Complete genome sequence of Actinoplanes missouriensis 431 (= NBRC 102363).</title>
        <authorList>
            <person name="Ohnishi Y."/>
            <person name="Ishikawa J."/>
            <person name="Sekine M."/>
            <person name="Hosoyama A."/>
            <person name="Harada T."/>
            <person name="Narita H."/>
            <person name="Hata T."/>
            <person name="Konno Y."/>
            <person name="Tutikane K."/>
            <person name="Fujita N."/>
            <person name="Horinouchi S."/>
            <person name="Hayakawa M."/>
        </authorList>
    </citation>
    <scope>NUCLEOTIDE SEQUENCE [LARGE SCALE GENOMIC DNA]</scope>
    <source>
        <strain evidence="2">ATCC 14538 / DSM 43046 / CBS 188.64 / JCM 3121 / NBRC 102363 / NCIMB 12654 / NRRL B-3342 / UNCC 431</strain>
    </source>
</reference>
<dbReference type="RefSeq" id="WP_014442096.1">
    <property type="nucleotide sequence ID" value="NC_017093.1"/>
</dbReference>
<dbReference type="STRING" id="512565.AMIS_19810"/>
<gene>
    <name evidence="1" type="ordered locus">AMIS_19810</name>
</gene>
<evidence type="ECO:0000313" key="2">
    <source>
        <dbReference type="Proteomes" id="UP000007882"/>
    </source>
</evidence>
<dbReference type="HOGENOM" id="CLU_2393253_0_0_11"/>
<name>I0H2G4_ACTM4</name>
<proteinExistence type="predicted"/>
<dbReference type="EMBL" id="AP012319">
    <property type="protein sequence ID" value="BAL87201.1"/>
    <property type="molecule type" value="Genomic_DNA"/>
</dbReference>
<dbReference type="Proteomes" id="UP000007882">
    <property type="component" value="Chromosome"/>
</dbReference>
<accession>I0H2G4</accession>
<dbReference type="KEGG" id="ams:AMIS_19810"/>
<sequence length="93" mass="10478">MPEITLTPTRAAVLRAVADGEVKHRRNWGREPDEDVWRPATGGSKKVNATVEWLRQVGLIVLGRPEHASMYAPSSWQLTEAGERWLAENEENT</sequence>